<sequence length="45" mass="5145">MADNFYTNLDKEAGITYDVPSTMEPTGNFYADLDREAVMPEVKRK</sequence>
<feature type="non-terminal residue" evidence="1">
    <location>
        <position position="45"/>
    </location>
</feature>
<gene>
    <name evidence="1" type="ORF">LCGC14_2954720</name>
</gene>
<reference evidence="1" key="1">
    <citation type="journal article" date="2015" name="Nature">
        <title>Complex archaea that bridge the gap between prokaryotes and eukaryotes.</title>
        <authorList>
            <person name="Spang A."/>
            <person name="Saw J.H."/>
            <person name="Jorgensen S.L."/>
            <person name="Zaremba-Niedzwiedzka K."/>
            <person name="Martijn J."/>
            <person name="Lind A.E."/>
            <person name="van Eijk R."/>
            <person name="Schleper C."/>
            <person name="Guy L."/>
            <person name="Ettema T.J."/>
        </authorList>
    </citation>
    <scope>NUCLEOTIDE SEQUENCE</scope>
</reference>
<protein>
    <submittedName>
        <fullName evidence="1">Uncharacterized protein</fullName>
    </submittedName>
</protein>
<proteinExistence type="predicted"/>
<dbReference type="AlphaFoldDB" id="A0A0F8ZLX3"/>
<organism evidence="1">
    <name type="scientific">marine sediment metagenome</name>
    <dbReference type="NCBI Taxonomy" id="412755"/>
    <lineage>
        <taxon>unclassified sequences</taxon>
        <taxon>metagenomes</taxon>
        <taxon>ecological metagenomes</taxon>
    </lineage>
</organism>
<comment type="caution">
    <text evidence="1">The sequence shown here is derived from an EMBL/GenBank/DDBJ whole genome shotgun (WGS) entry which is preliminary data.</text>
</comment>
<dbReference type="EMBL" id="LAZR01059647">
    <property type="protein sequence ID" value="KKK67374.1"/>
    <property type="molecule type" value="Genomic_DNA"/>
</dbReference>
<name>A0A0F8ZLX3_9ZZZZ</name>
<accession>A0A0F8ZLX3</accession>
<evidence type="ECO:0000313" key="1">
    <source>
        <dbReference type="EMBL" id="KKK67374.1"/>
    </source>
</evidence>